<accession>A0ABV0JGR5</accession>
<dbReference type="RefSeq" id="WP_190441503.1">
    <property type="nucleotide sequence ID" value="NZ_JAMPKM010000031.1"/>
</dbReference>
<evidence type="ECO:0000313" key="1">
    <source>
        <dbReference type="EMBL" id="MEP0820493.1"/>
    </source>
</evidence>
<evidence type="ECO:0008006" key="3">
    <source>
        <dbReference type="Google" id="ProtNLM"/>
    </source>
</evidence>
<proteinExistence type="predicted"/>
<name>A0ABV0JGR5_9CYAN</name>
<protein>
    <recommendedName>
        <fullName evidence="3">Chemotaxis protein</fullName>
    </recommendedName>
</protein>
<dbReference type="EMBL" id="JAMPKM010000031">
    <property type="protein sequence ID" value="MEP0820493.1"/>
    <property type="molecule type" value="Genomic_DNA"/>
</dbReference>
<gene>
    <name evidence="1" type="ORF">NC998_25695</name>
</gene>
<dbReference type="Proteomes" id="UP001464891">
    <property type="component" value="Unassembled WGS sequence"/>
</dbReference>
<keyword evidence="2" id="KW-1185">Reference proteome</keyword>
<dbReference type="InterPro" id="IPR029058">
    <property type="entry name" value="AB_hydrolase_fold"/>
</dbReference>
<reference evidence="1 2" key="1">
    <citation type="submission" date="2022-04" db="EMBL/GenBank/DDBJ databases">
        <title>Positive selection, recombination, and allopatry shape intraspecific diversity of widespread and dominant cyanobacteria.</title>
        <authorList>
            <person name="Wei J."/>
            <person name="Shu W."/>
            <person name="Hu C."/>
        </authorList>
    </citation>
    <scope>NUCLEOTIDE SEQUENCE [LARGE SCALE GENOMIC DNA]</scope>
    <source>
        <strain evidence="1 2">GB2-A4</strain>
    </source>
</reference>
<dbReference type="SUPFAM" id="SSF53474">
    <property type="entry name" value="alpha/beta-Hydrolases"/>
    <property type="match status" value="1"/>
</dbReference>
<comment type="caution">
    <text evidence="1">The sequence shown here is derived from an EMBL/GenBank/DDBJ whole genome shotgun (WGS) entry which is preliminary data.</text>
</comment>
<organism evidence="1 2">
    <name type="scientific">Trichocoleus desertorum GB2-A4</name>
    <dbReference type="NCBI Taxonomy" id="2933944"/>
    <lineage>
        <taxon>Bacteria</taxon>
        <taxon>Bacillati</taxon>
        <taxon>Cyanobacteriota</taxon>
        <taxon>Cyanophyceae</taxon>
        <taxon>Leptolyngbyales</taxon>
        <taxon>Trichocoleusaceae</taxon>
        <taxon>Trichocoleus</taxon>
    </lineage>
</organism>
<sequence>MTQKIAVAVIHGIGEANPSFDDKTSPNFTSGIAKKLRSQFAKLLGETEEETESKLAIEAVYWAPVLQDLEDELDARLEVKEKLSSFFGLRQFIFHSLADSVGYQITSATPPEDREIYDEVHKRFSKALARLARNDNAGPAAPLCIIAHSLGAVVASNYIWDLQHQSNRIPIGNTPLEKGETFTLFYTLGSQIPFWSLRHKGFGTPVSVPSPALTQHYQALKGEWINFYDRDDLLGYPIQKINEKYAALVIDKEVNAGNIATSWNPFSHNQYWTDSEVVEPLARSLVNTWKSINT</sequence>
<evidence type="ECO:0000313" key="2">
    <source>
        <dbReference type="Proteomes" id="UP001464891"/>
    </source>
</evidence>